<dbReference type="Proteomes" id="UP001314169">
    <property type="component" value="Chromosome 9"/>
</dbReference>
<organism evidence="2 3">
    <name type="scientific">Pipistrellus nathusii</name>
    <name type="common">Nathusius' pipistrelle</name>
    <dbReference type="NCBI Taxonomy" id="59473"/>
    <lineage>
        <taxon>Eukaryota</taxon>
        <taxon>Metazoa</taxon>
        <taxon>Chordata</taxon>
        <taxon>Craniata</taxon>
        <taxon>Vertebrata</taxon>
        <taxon>Euteleostomi</taxon>
        <taxon>Mammalia</taxon>
        <taxon>Eutheria</taxon>
        <taxon>Laurasiatheria</taxon>
        <taxon>Chiroptera</taxon>
        <taxon>Yangochiroptera</taxon>
        <taxon>Vespertilionidae</taxon>
        <taxon>Pipistrellus</taxon>
    </lineage>
</organism>
<protein>
    <submittedName>
        <fullName evidence="2">Uncharacterized protein</fullName>
    </submittedName>
</protein>
<proteinExistence type="predicted"/>
<sequence>MAGPVEALSQAVRRYGELAKPSDRSGLLAGQQELPGTAELLEGDSGGGGGSRRQGGAKWEWEGLWEMRIQRLTFADSLLCARPWRHYVLYLTDEETEAHRD</sequence>
<evidence type="ECO:0000256" key="1">
    <source>
        <dbReference type="SAM" id="MobiDB-lite"/>
    </source>
</evidence>
<gene>
    <name evidence="2" type="ORF">MPIPNATIZW_LOCUS17778</name>
</gene>
<reference evidence="2" key="1">
    <citation type="submission" date="2023-12" db="EMBL/GenBank/DDBJ databases">
        <authorList>
            <person name="Brown T."/>
        </authorList>
    </citation>
    <scope>NUCLEOTIDE SEQUENCE</scope>
</reference>
<feature type="region of interest" description="Disordered" evidence="1">
    <location>
        <begin position="38"/>
        <end position="57"/>
    </location>
</feature>
<evidence type="ECO:0000313" key="2">
    <source>
        <dbReference type="EMBL" id="CAK6449472.1"/>
    </source>
</evidence>
<accession>A0ABP0ALF0</accession>
<name>A0ABP0ALF0_PIPNA</name>
<keyword evidence="3" id="KW-1185">Reference proteome</keyword>
<feature type="compositionally biased region" description="Gly residues" evidence="1">
    <location>
        <begin position="44"/>
        <end position="53"/>
    </location>
</feature>
<evidence type="ECO:0000313" key="3">
    <source>
        <dbReference type="Proteomes" id="UP001314169"/>
    </source>
</evidence>
<dbReference type="EMBL" id="OY882866">
    <property type="protein sequence ID" value="CAK6449472.1"/>
    <property type="molecule type" value="Genomic_DNA"/>
</dbReference>